<proteinExistence type="predicted"/>
<accession>A0ABP9DVY1</accession>
<dbReference type="Proteomes" id="UP001501323">
    <property type="component" value="Unassembled WGS sequence"/>
</dbReference>
<evidence type="ECO:0008006" key="4">
    <source>
        <dbReference type="Google" id="ProtNLM"/>
    </source>
</evidence>
<name>A0ABP9DVY1_9GAMM</name>
<keyword evidence="3" id="KW-1185">Reference proteome</keyword>
<evidence type="ECO:0000313" key="3">
    <source>
        <dbReference type="Proteomes" id="UP001501323"/>
    </source>
</evidence>
<feature type="region of interest" description="Disordered" evidence="1">
    <location>
        <begin position="21"/>
        <end position="54"/>
    </location>
</feature>
<evidence type="ECO:0000256" key="1">
    <source>
        <dbReference type="SAM" id="MobiDB-lite"/>
    </source>
</evidence>
<dbReference type="EMBL" id="BAABJY010000001">
    <property type="protein sequence ID" value="GAA4860561.1"/>
    <property type="molecule type" value="Genomic_DNA"/>
</dbReference>
<comment type="caution">
    <text evidence="2">The sequence shown here is derived from an EMBL/GenBank/DDBJ whole genome shotgun (WGS) entry which is preliminary data.</text>
</comment>
<evidence type="ECO:0000313" key="2">
    <source>
        <dbReference type="EMBL" id="GAA4860561.1"/>
    </source>
</evidence>
<reference evidence="3" key="1">
    <citation type="journal article" date="2019" name="Int. J. Syst. Evol. Microbiol.">
        <title>The Global Catalogue of Microorganisms (GCM) 10K type strain sequencing project: providing services to taxonomists for standard genome sequencing and annotation.</title>
        <authorList>
            <consortium name="The Broad Institute Genomics Platform"/>
            <consortium name="The Broad Institute Genome Sequencing Center for Infectious Disease"/>
            <person name="Wu L."/>
            <person name="Ma J."/>
        </authorList>
    </citation>
    <scope>NUCLEOTIDE SEQUENCE [LARGE SCALE GENOMIC DNA]</scope>
    <source>
        <strain evidence="3">JCM 18392</strain>
    </source>
</reference>
<protein>
    <recommendedName>
        <fullName evidence="4">C-type lysozyme inhibitor domain-containing protein</fullName>
    </recommendedName>
</protein>
<sequence length="132" mass="13608">MNPASILPVLLLASLTTACQRDPAPANGQESVATKPAVLAPSEGGSPPPADGAEMTYACTNGELRVMYAGGGARVTLPDGSELALVHAPRPEASGQQFYESGGNVLRRQADQLELVHQGGKTLECIETSATH</sequence>
<gene>
    <name evidence="2" type="ORF">GCM10023332_10730</name>
</gene>
<organism evidence="2 3">
    <name type="scientific">Luteimonas vadosa</name>
    <dbReference type="NCBI Taxonomy" id="1165507"/>
    <lineage>
        <taxon>Bacteria</taxon>
        <taxon>Pseudomonadati</taxon>
        <taxon>Pseudomonadota</taxon>
        <taxon>Gammaproteobacteria</taxon>
        <taxon>Lysobacterales</taxon>
        <taxon>Lysobacteraceae</taxon>
        <taxon>Luteimonas</taxon>
    </lineage>
</organism>